<feature type="compositionally biased region" description="Basic and acidic residues" evidence="2">
    <location>
        <begin position="352"/>
        <end position="367"/>
    </location>
</feature>
<accession>A0AAD7STT4</accession>
<dbReference type="AlphaFoldDB" id="A0AAD7STT4"/>
<evidence type="ECO:0000256" key="2">
    <source>
        <dbReference type="SAM" id="MobiDB-lite"/>
    </source>
</evidence>
<feature type="region of interest" description="Disordered" evidence="2">
    <location>
        <begin position="120"/>
        <end position="147"/>
    </location>
</feature>
<sequence>MPRNLAEKLEGSAQVKIRGLVTLGSQVEELKQTVKESLQGLGDEHDGEMERDADVLLLKGQIRMLKEERSHLQAICPKAEDGNTLVKYFSHTQAEINRLQREIQDLQGLQLTDSRTELQSVHSGLRAQEESQSGTGDSAGFTPSLPESEGHLRKLQAERLRSASTLQRRAEKQPMSGGNTPEDCLSVVSLDSRLSGYHSATRQSYPHAFPGQFGREDSVARAVLDCLVHQNQNLGQELGMQIMRALKMEEMLAVADEQKAIMVSESQLAIEELQDFLSAKDKLLNELTEDCSQLKEEKSRLQNLFYETEQGKKLPKESFHQTQPEINKLKGERQDFQRKRLTNSHPELQSLHMERKAHEESQPRPEHQNTATQTGPAATEGAAHLRTEYMTKSFKV</sequence>
<protein>
    <submittedName>
        <fullName evidence="3">Uncharacterized protein</fullName>
    </submittedName>
</protein>
<feature type="region of interest" description="Disordered" evidence="2">
    <location>
        <begin position="331"/>
        <end position="396"/>
    </location>
</feature>
<dbReference type="EMBL" id="JAINUG010000038">
    <property type="protein sequence ID" value="KAJ8407661.1"/>
    <property type="molecule type" value="Genomic_DNA"/>
</dbReference>
<reference evidence="3" key="1">
    <citation type="journal article" date="2023" name="Science">
        <title>Genome structures resolve the early diversification of teleost fishes.</title>
        <authorList>
            <person name="Parey E."/>
            <person name="Louis A."/>
            <person name="Montfort J."/>
            <person name="Bouchez O."/>
            <person name="Roques C."/>
            <person name="Iampietro C."/>
            <person name="Lluch J."/>
            <person name="Castinel A."/>
            <person name="Donnadieu C."/>
            <person name="Desvignes T."/>
            <person name="Floi Bucao C."/>
            <person name="Jouanno E."/>
            <person name="Wen M."/>
            <person name="Mejri S."/>
            <person name="Dirks R."/>
            <person name="Jansen H."/>
            <person name="Henkel C."/>
            <person name="Chen W.J."/>
            <person name="Zahm M."/>
            <person name="Cabau C."/>
            <person name="Klopp C."/>
            <person name="Thompson A.W."/>
            <person name="Robinson-Rechavi M."/>
            <person name="Braasch I."/>
            <person name="Lecointre G."/>
            <person name="Bobe J."/>
            <person name="Postlethwait J.H."/>
            <person name="Berthelot C."/>
            <person name="Roest Crollius H."/>
            <person name="Guiguen Y."/>
        </authorList>
    </citation>
    <scope>NUCLEOTIDE SEQUENCE</scope>
    <source>
        <strain evidence="3">NC1722</strain>
    </source>
</reference>
<gene>
    <name evidence="3" type="ORF">AAFF_G00275180</name>
</gene>
<comment type="caution">
    <text evidence="3">The sequence shown here is derived from an EMBL/GenBank/DDBJ whole genome shotgun (WGS) entry which is preliminary data.</text>
</comment>
<evidence type="ECO:0000313" key="4">
    <source>
        <dbReference type="Proteomes" id="UP001221898"/>
    </source>
</evidence>
<evidence type="ECO:0000313" key="3">
    <source>
        <dbReference type="EMBL" id="KAJ8407661.1"/>
    </source>
</evidence>
<dbReference type="Proteomes" id="UP001221898">
    <property type="component" value="Unassembled WGS sequence"/>
</dbReference>
<evidence type="ECO:0000256" key="1">
    <source>
        <dbReference type="SAM" id="Coils"/>
    </source>
</evidence>
<organism evidence="3 4">
    <name type="scientific">Aldrovandia affinis</name>
    <dbReference type="NCBI Taxonomy" id="143900"/>
    <lineage>
        <taxon>Eukaryota</taxon>
        <taxon>Metazoa</taxon>
        <taxon>Chordata</taxon>
        <taxon>Craniata</taxon>
        <taxon>Vertebrata</taxon>
        <taxon>Euteleostomi</taxon>
        <taxon>Actinopterygii</taxon>
        <taxon>Neopterygii</taxon>
        <taxon>Teleostei</taxon>
        <taxon>Notacanthiformes</taxon>
        <taxon>Halosauridae</taxon>
        <taxon>Aldrovandia</taxon>
    </lineage>
</organism>
<keyword evidence="4" id="KW-1185">Reference proteome</keyword>
<feature type="coiled-coil region" evidence="1">
    <location>
        <begin position="277"/>
        <end position="304"/>
    </location>
</feature>
<proteinExistence type="predicted"/>
<feature type="region of interest" description="Disordered" evidence="2">
    <location>
        <begin position="164"/>
        <end position="183"/>
    </location>
</feature>
<name>A0AAD7STT4_9TELE</name>
<keyword evidence="1" id="KW-0175">Coiled coil</keyword>